<evidence type="ECO:0000256" key="2">
    <source>
        <dbReference type="ARBA" id="ARBA00005161"/>
    </source>
</evidence>
<dbReference type="PANTHER" id="PTHR48109:SF4">
    <property type="entry name" value="DIHYDROOROTATE DEHYDROGENASE (QUINONE), MITOCHONDRIAL"/>
    <property type="match status" value="1"/>
</dbReference>
<dbReference type="GO" id="GO:0044205">
    <property type="term" value="P:'de novo' UMP biosynthetic process"/>
    <property type="evidence" value="ECO:0007669"/>
    <property type="project" value="UniProtKB-UniPathway"/>
</dbReference>
<comment type="similarity">
    <text evidence="3 11">Belongs to the dihydroorotate dehydrogenase family. Type 2 subfamily.</text>
</comment>
<evidence type="ECO:0000256" key="1">
    <source>
        <dbReference type="ARBA" id="ARBA00004370"/>
    </source>
</evidence>
<dbReference type="InterPro" id="IPR001295">
    <property type="entry name" value="Dihydroorotate_DH_CS"/>
</dbReference>
<dbReference type="GO" id="GO:0005743">
    <property type="term" value="C:mitochondrial inner membrane"/>
    <property type="evidence" value="ECO:0007669"/>
    <property type="project" value="UniProtKB-SubCell"/>
</dbReference>
<evidence type="ECO:0000256" key="6">
    <source>
        <dbReference type="ARBA" id="ARBA00022630"/>
    </source>
</evidence>
<proteinExistence type="inferred from homology"/>
<comment type="pathway">
    <text evidence="2 11">Pyrimidine metabolism; UMP biosynthesis via de novo pathway; orotate from (S)-dihydroorotate (quinone route): step 1/1.</text>
</comment>
<protein>
    <recommendedName>
        <fullName evidence="5 11">Dihydroorotate dehydrogenase (quinone), mitochondrial</fullName>
        <shortName evidence="11">DHOdehase</shortName>
        <ecNumber evidence="4 11">1.3.5.2</ecNumber>
    </recommendedName>
</protein>
<evidence type="ECO:0000256" key="5">
    <source>
        <dbReference type="ARBA" id="ARBA00017599"/>
    </source>
</evidence>
<dbReference type="EMBL" id="KX897545">
    <property type="protein sequence ID" value="APP88135.1"/>
    <property type="molecule type" value="Genomic_DNA"/>
</dbReference>
<dbReference type="NCBIfam" id="TIGR01036">
    <property type="entry name" value="pyrD_sub2"/>
    <property type="match status" value="1"/>
</dbReference>
<dbReference type="InterPro" id="IPR005720">
    <property type="entry name" value="Dihydroorotate_DH_cat"/>
</dbReference>
<dbReference type="NCBIfam" id="NF003652">
    <property type="entry name" value="PRK05286.2-5"/>
    <property type="match status" value="1"/>
</dbReference>
<evidence type="ECO:0000256" key="3">
    <source>
        <dbReference type="ARBA" id="ARBA00005359"/>
    </source>
</evidence>
<keyword evidence="13" id="KW-0934">Plastid</keyword>
<keyword evidence="6 11" id="KW-0285">Flavoprotein</keyword>
<dbReference type="CDD" id="cd04738">
    <property type="entry name" value="DHOD_2_like"/>
    <property type="match status" value="1"/>
</dbReference>
<evidence type="ECO:0000256" key="7">
    <source>
        <dbReference type="ARBA" id="ARBA00022643"/>
    </source>
</evidence>
<dbReference type="HAMAP" id="MF_00225">
    <property type="entry name" value="DHO_dh_type2"/>
    <property type="match status" value="1"/>
</dbReference>
<dbReference type="UniPathway" id="UPA00070">
    <property type="reaction ID" value="UER00946"/>
</dbReference>
<evidence type="ECO:0000256" key="8">
    <source>
        <dbReference type="ARBA" id="ARBA00023002"/>
    </source>
</evidence>
<dbReference type="Pfam" id="PF01180">
    <property type="entry name" value="DHO_dh"/>
    <property type="match status" value="1"/>
</dbReference>
<dbReference type="Gene3D" id="3.20.20.70">
    <property type="entry name" value="Aldolase class I"/>
    <property type="match status" value="1"/>
</dbReference>
<comment type="subcellular location">
    <subcellularLocation>
        <location evidence="1">Membrane</location>
    </subcellularLocation>
    <subcellularLocation>
        <location evidence="11">Mitochondrion inner membrane</location>
        <topology evidence="11">Single-pass membrane protein</topology>
    </subcellularLocation>
</comment>
<accession>A0A1L5YBQ2</accession>
<reference evidence="13" key="1">
    <citation type="journal article" date="2017" name="Protist">
        <title>Diversity of the Photosynthetic Paulinella Species, with the Description of Paulinella micropora sp. nov. and the Chromatophore Genome Sequence for strain KR01.</title>
        <authorList>
            <person name="Lhee D."/>
            <person name="Yang E.C."/>
            <person name="Kim J.I."/>
            <person name="Nakayama T."/>
            <person name="Zuccarello G."/>
            <person name="Andersen R.A."/>
            <person name="Yoon H.S."/>
        </authorList>
    </citation>
    <scope>NUCLEOTIDE SEQUENCE</scope>
    <source>
        <strain evidence="13">KR01</strain>
    </source>
</reference>
<dbReference type="InterPro" id="IPR013785">
    <property type="entry name" value="Aldolase_TIM"/>
</dbReference>
<dbReference type="PANTHER" id="PTHR48109">
    <property type="entry name" value="DIHYDROOROTATE DEHYDROGENASE (QUINONE), MITOCHONDRIAL-RELATED"/>
    <property type="match status" value="1"/>
</dbReference>
<dbReference type="NCBIfam" id="NF003650">
    <property type="entry name" value="PRK05286.2-3"/>
    <property type="match status" value="1"/>
</dbReference>
<feature type="domain" description="Dihydroorotate dehydrogenase catalytic" evidence="12">
    <location>
        <begin position="69"/>
        <end position="366"/>
    </location>
</feature>
<evidence type="ECO:0000256" key="11">
    <source>
        <dbReference type="RuleBase" id="RU361255"/>
    </source>
</evidence>
<gene>
    <name evidence="13" type="primary">pyrD</name>
    <name evidence="13" type="ORF">PCKR_348</name>
</gene>
<name>A0A1L5YBQ2_9EUKA</name>
<comment type="catalytic activity">
    <reaction evidence="10 11">
        <text>(S)-dihydroorotate + a quinone = orotate + a quinol</text>
        <dbReference type="Rhea" id="RHEA:30187"/>
        <dbReference type="ChEBI" id="CHEBI:24646"/>
        <dbReference type="ChEBI" id="CHEBI:30839"/>
        <dbReference type="ChEBI" id="CHEBI:30864"/>
        <dbReference type="ChEBI" id="CHEBI:132124"/>
        <dbReference type="EC" id="1.3.5.2"/>
    </reaction>
</comment>
<keyword evidence="8 11" id="KW-0560">Oxidoreductase</keyword>
<evidence type="ECO:0000256" key="10">
    <source>
        <dbReference type="ARBA" id="ARBA00048639"/>
    </source>
</evidence>
<dbReference type="PROSITE" id="PS00911">
    <property type="entry name" value="DHODEHASE_1"/>
    <property type="match status" value="1"/>
</dbReference>
<dbReference type="AlphaFoldDB" id="A0A1L5YBQ2"/>
<evidence type="ECO:0000256" key="9">
    <source>
        <dbReference type="ARBA" id="ARBA00023136"/>
    </source>
</evidence>
<evidence type="ECO:0000256" key="4">
    <source>
        <dbReference type="ARBA" id="ARBA00012791"/>
    </source>
</evidence>
<evidence type="ECO:0000313" key="13">
    <source>
        <dbReference type="EMBL" id="APP88135.1"/>
    </source>
</evidence>
<dbReference type="InterPro" id="IPR050074">
    <property type="entry name" value="DHO_dehydrogenase"/>
</dbReference>
<geneLocation type="plastid" evidence="13"/>
<comment type="cofactor">
    <cofactor evidence="11">
        <name>FMN</name>
        <dbReference type="ChEBI" id="CHEBI:58210"/>
    </cofactor>
    <text evidence="11">Binds 1 FMN per subunit.</text>
</comment>
<dbReference type="SUPFAM" id="SSF51395">
    <property type="entry name" value="FMN-linked oxidoreductases"/>
    <property type="match status" value="1"/>
</dbReference>
<organism evidence="13">
    <name type="scientific">Paulinella micropora</name>
    <dbReference type="NCBI Taxonomy" id="1928728"/>
    <lineage>
        <taxon>Eukaryota</taxon>
        <taxon>Sar</taxon>
        <taxon>Rhizaria</taxon>
        <taxon>Cercozoa</taxon>
        <taxon>Imbricatea</taxon>
        <taxon>Silicofilosea</taxon>
        <taxon>Euglyphida</taxon>
        <taxon>Paulinellidae</taxon>
        <taxon>Paulinella</taxon>
    </lineage>
</organism>
<dbReference type="PROSITE" id="PS00912">
    <property type="entry name" value="DHODEHASE_2"/>
    <property type="match status" value="1"/>
</dbReference>
<dbReference type="GO" id="GO:0106430">
    <property type="term" value="F:dihydroorotate dehydrogenase (quinone) activity"/>
    <property type="evidence" value="ECO:0007669"/>
    <property type="project" value="UniProtKB-EC"/>
</dbReference>
<dbReference type="InterPro" id="IPR005719">
    <property type="entry name" value="Dihydroorotate_DH_2"/>
</dbReference>
<dbReference type="GO" id="GO:0005886">
    <property type="term" value="C:plasma membrane"/>
    <property type="evidence" value="ECO:0007669"/>
    <property type="project" value="TreeGrafter"/>
</dbReference>
<keyword evidence="11" id="KW-0496">Mitochondrion</keyword>
<dbReference type="EC" id="1.3.5.2" evidence="4 11"/>
<dbReference type="GO" id="GO:0006207">
    <property type="term" value="P:'de novo' pyrimidine nucleobase biosynthetic process"/>
    <property type="evidence" value="ECO:0007669"/>
    <property type="project" value="InterPro"/>
</dbReference>
<keyword evidence="11" id="KW-0999">Mitochondrion inner membrane</keyword>
<evidence type="ECO:0000259" key="12">
    <source>
        <dbReference type="Pfam" id="PF01180"/>
    </source>
</evidence>
<sequence length="399" mass="44119">MTKNPLSIQKIHERLSHVLLTQDGGINAEQLSHLTVILLGQMYQWRNTFPVNDILRHIRNEFTTQDSRLKQHLFGCEFNNPVGLAAGLDKNGVGAGMWDCFGFGFAEIGTVTWYTQLGNYRPRLFRLSEEKAALNRMGFNNNGAQCVKQSLEKQYLKKKNMTLGINIGKSKVTVLDQAHYDYASSLQLLAPLVNYGVINISSPNTPNLRDLQNISQLRSLLRNLRKLPVNIPLLVKIAPDLTNESISDIGRLAYDEGLGGIIAINTSVNRLGLDNRLLLETGQKLTQEAGGLSGKPLKKRALEVLTYLRKSTNPVLPLIGVGGIDSPQAAWERIAAGASLIQLYTGWIYNGPALVPQIIEGLQSQLECNGFSKISEAVGSNIPWTAIHSQPFSKESRHQ</sequence>
<keyword evidence="9" id="KW-0472">Membrane</keyword>
<keyword evidence="7 11" id="KW-0288">FMN</keyword>